<comment type="caution">
    <text evidence="1">The sequence shown here is derived from an EMBL/GenBank/DDBJ whole genome shotgun (WGS) entry which is preliminary data.</text>
</comment>
<name>A0ACC2N8L2_9HYME</name>
<keyword evidence="2" id="KW-1185">Reference proteome</keyword>
<accession>A0ACC2N8L2</accession>
<sequence length="265" mass="29336">MKGGSLDLNHKYLGAKSAAGMAMSGVCRRVEIKNMQVADIVDNGDFLTVTVQETKTHVNRIFTINNTLRETVLEYMSLRPINTAHDYLFVNYQNGKCTRQAMGINEIGKIPQEIATLLNLANLETYTGHSFRCTSATWLIYGVASLENLKRHGTWKSSTVAEGYIADSIQRKRKMNVTTTNGLFDVGTFCIDPLATKIKRRITAYRGTKSQPSSSTSSLSRSSRSSTKKPTPSISWFSSSNTRLLESNSKQGLSVNISLNDCCLQ</sequence>
<proteinExistence type="predicted"/>
<evidence type="ECO:0000313" key="1">
    <source>
        <dbReference type="EMBL" id="KAJ8666694.1"/>
    </source>
</evidence>
<gene>
    <name evidence="1" type="ORF">QAD02_008356</name>
</gene>
<dbReference type="EMBL" id="CM056744">
    <property type="protein sequence ID" value="KAJ8666694.1"/>
    <property type="molecule type" value="Genomic_DNA"/>
</dbReference>
<evidence type="ECO:0000313" key="2">
    <source>
        <dbReference type="Proteomes" id="UP001239111"/>
    </source>
</evidence>
<protein>
    <submittedName>
        <fullName evidence="1">Uncharacterized protein</fullName>
    </submittedName>
</protein>
<reference evidence="1" key="1">
    <citation type="submission" date="2023-04" db="EMBL/GenBank/DDBJ databases">
        <title>A chromosome-level genome assembly of the parasitoid wasp Eretmocerus hayati.</title>
        <authorList>
            <person name="Zhong Y."/>
            <person name="Liu S."/>
            <person name="Liu Y."/>
        </authorList>
    </citation>
    <scope>NUCLEOTIDE SEQUENCE</scope>
    <source>
        <strain evidence="1">ZJU_SS_LIU_2023</strain>
    </source>
</reference>
<organism evidence="1 2">
    <name type="scientific">Eretmocerus hayati</name>
    <dbReference type="NCBI Taxonomy" id="131215"/>
    <lineage>
        <taxon>Eukaryota</taxon>
        <taxon>Metazoa</taxon>
        <taxon>Ecdysozoa</taxon>
        <taxon>Arthropoda</taxon>
        <taxon>Hexapoda</taxon>
        <taxon>Insecta</taxon>
        <taxon>Pterygota</taxon>
        <taxon>Neoptera</taxon>
        <taxon>Endopterygota</taxon>
        <taxon>Hymenoptera</taxon>
        <taxon>Apocrita</taxon>
        <taxon>Proctotrupomorpha</taxon>
        <taxon>Chalcidoidea</taxon>
        <taxon>Aphelinidae</taxon>
        <taxon>Aphelininae</taxon>
        <taxon>Eretmocerus</taxon>
    </lineage>
</organism>
<dbReference type="Proteomes" id="UP001239111">
    <property type="component" value="Chromosome 4"/>
</dbReference>